<name>A0ABU4US81_9PSEU</name>
<reference evidence="1 2" key="2">
    <citation type="submission" date="2023-11" db="EMBL/GenBank/DDBJ databases">
        <authorList>
            <person name="Lara A.C."/>
            <person name="Chronakova A."/>
        </authorList>
    </citation>
    <scope>NUCLEOTIDE SEQUENCE [LARGE SCALE GENOMIC DNA]</scope>
    <source>
        <strain evidence="1 2">BCCO 10_0061</strain>
    </source>
</reference>
<evidence type="ECO:0000313" key="2">
    <source>
        <dbReference type="Proteomes" id="UP001285352"/>
    </source>
</evidence>
<comment type="caution">
    <text evidence="1">The sequence shown here is derived from an EMBL/GenBank/DDBJ whole genome shotgun (WGS) entry which is preliminary data.</text>
</comment>
<dbReference type="EMBL" id="JAXAVU010000004">
    <property type="protein sequence ID" value="MDX8142319.1"/>
    <property type="molecule type" value="Genomic_DNA"/>
</dbReference>
<accession>A0ABU4US81</accession>
<sequence length="53" mass="5610">MASTHVPSNKAVLVLRGNADTTSTPRLLCGELPFREDLAAGLEQDGGCPRDTQ</sequence>
<keyword evidence="2" id="KW-1185">Reference proteome</keyword>
<protein>
    <submittedName>
        <fullName evidence="1">Uncharacterized protein</fullName>
    </submittedName>
</protein>
<evidence type="ECO:0000313" key="1">
    <source>
        <dbReference type="EMBL" id="MDX8142319.1"/>
    </source>
</evidence>
<organism evidence="1 2">
    <name type="scientific">Lentzea sokolovensis</name>
    <dbReference type="NCBI Taxonomy" id="3095429"/>
    <lineage>
        <taxon>Bacteria</taxon>
        <taxon>Bacillati</taxon>
        <taxon>Actinomycetota</taxon>
        <taxon>Actinomycetes</taxon>
        <taxon>Pseudonocardiales</taxon>
        <taxon>Pseudonocardiaceae</taxon>
        <taxon>Lentzea</taxon>
    </lineage>
</organism>
<dbReference type="RefSeq" id="WP_319974609.1">
    <property type="nucleotide sequence ID" value="NZ_JAXAVU010000004.1"/>
</dbReference>
<dbReference type="Proteomes" id="UP001285352">
    <property type="component" value="Unassembled WGS sequence"/>
</dbReference>
<proteinExistence type="predicted"/>
<reference evidence="1 2" key="1">
    <citation type="submission" date="2023-11" db="EMBL/GenBank/DDBJ databases">
        <title>Lentzea sokolovensis, sp. nov., Lentzea kristufkii, sp. nov., and Lentzea miocenensis, sp. nov., rare actinobacteria from Sokolov Coal Basin, Miocene lacustrine sediment, Czech Republic.</title>
        <authorList>
            <person name="Lara A."/>
            <person name="Kotroba L."/>
            <person name="Nouioui I."/>
            <person name="Neumann-Schaal M."/>
            <person name="Mast Y."/>
            <person name="Chronakova A."/>
        </authorList>
    </citation>
    <scope>NUCLEOTIDE SEQUENCE [LARGE SCALE GENOMIC DNA]</scope>
    <source>
        <strain evidence="1 2">BCCO 10_0061</strain>
    </source>
</reference>
<gene>
    <name evidence="1" type="ORF">SK854_09360</name>
</gene>